<keyword evidence="2 5" id="KW-0812">Transmembrane</keyword>
<evidence type="ECO:0000313" key="7">
    <source>
        <dbReference type="Proteomes" id="UP000789831"/>
    </source>
</evidence>
<evidence type="ECO:0000256" key="5">
    <source>
        <dbReference type="SAM" id="Phobius"/>
    </source>
</evidence>
<dbReference type="PANTHER" id="PTHR17920:SF23">
    <property type="entry name" value="DUF726-DOMAIN-CONTAINING PROTEIN"/>
    <property type="match status" value="1"/>
</dbReference>
<dbReference type="Proteomes" id="UP000789831">
    <property type="component" value="Unassembled WGS sequence"/>
</dbReference>
<dbReference type="Pfam" id="PF05277">
    <property type="entry name" value="DUF726"/>
    <property type="match status" value="1"/>
</dbReference>
<accession>A0A9N8ZQL6</accession>
<evidence type="ECO:0000256" key="1">
    <source>
        <dbReference type="ARBA" id="ARBA00004141"/>
    </source>
</evidence>
<feature type="transmembrane region" description="Helical" evidence="5">
    <location>
        <begin position="285"/>
        <end position="313"/>
    </location>
</feature>
<comment type="caution">
    <text evidence="6">The sequence shown here is derived from an EMBL/GenBank/DDBJ whole genome shotgun (WGS) entry which is preliminary data.</text>
</comment>
<keyword evidence="3 5" id="KW-1133">Transmembrane helix</keyword>
<keyword evidence="4 5" id="KW-0472">Membrane</keyword>
<dbReference type="InterPro" id="IPR007941">
    <property type="entry name" value="DUF726"/>
</dbReference>
<evidence type="ECO:0000256" key="3">
    <source>
        <dbReference type="ARBA" id="ARBA00022989"/>
    </source>
</evidence>
<keyword evidence="7" id="KW-1185">Reference proteome</keyword>
<evidence type="ECO:0000313" key="6">
    <source>
        <dbReference type="EMBL" id="CAG8503904.1"/>
    </source>
</evidence>
<reference evidence="6" key="1">
    <citation type="submission" date="2021-06" db="EMBL/GenBank/DDBJ databases">
        <authorList>
            <person name="Kallberg Y."/>
            <person name="Tangrot J."/>
            <person name="Rosling A."/>
        </authorList>
    </citation>
    <scope>NUCLEOTIDE SEQUENCE</scope>
    <source>
        <strain evidence="6">MT106</strain>
    </source>
</reference>
<dbReference type="EMBL" id="CAJVPL010000501">
    <property type="protein sequence ID" value="CAG8503904.1"/>
    <property type="molecule type" value="Genomic_DNA"/>
</dbReference>
<comment type="subcellular location">
    <subcellularLocation>
        <location evidence="1">Membrane</location>
        <topology evidence="1">Multi-pass membrane protein</topology>
    </subcellularLocation>
</comment>
<dbReference type="GO" id="GO:0016020">
    <property type="term" value="C:membrane"/>
    <property type="evidence" value="ECO:0007669"/>
    <property type="project" value="UniProtKB-SubCell"/>
</dbReference>
<protein>
    <submittedName>
        <fullName evidence="6">10841_t:CDS:1</fullName>
    </submittedName>
</protein>
<evidence type="ECO:0000256" key="2">
    <source>
        <dbReference type="ARBA" id="ARBA00022692"/>
    </source>
</evidence>
<dbReference type="OrthoDB" id="277931at2759"/>
<proteinExistence type="predicted"/>
<organism evidence="6 7">
    <name type="scientific">Ambispora gerdemannii</name>
    <dbReference type="NCBI Taxonomy" id="144530"/>
    <lineage>
        <taxon>Eukaryota</taxon>
        <taxon>Fungi</taxon>
        <taxon>Fungi incertae sedis</taxon>
        <taxon>Mucoromycota</taxon>
        <taxon>Glomeromycotina</taxon>
        <taxon>Glomeromycetes</taxon>
        <taxon>Archaeosporales</taxon>
        <taxon>Ambisporaceae</taxon>
        <taxon>Ambispora</taxon>
    </lineage>
</organism>
<sequence length="597" mass="66543">MSTDTNEIVIPRFCHTWTPEQRFNLAVVCLYVVNTTSWSYNEKERIFRRTLIAGIFKHLGVEDENEKDLLQQILKDENNTPNLEFLVNSFINAKDAESKETKDIRSEVITDLLLICMGFSAELITDTQDTQEPQEPSSATERMNLKDRLDKLFDKTVEELEQVVENEKSSDPVKIKPAEYDARARAILFKVSDLLKCPSSDVLKHENALAQQLYFIQQEHETNVKKDDNLHKLQSSANETVTKHDKRKQKLRWLATGVGVLVGATAIGITGGLAAPFVAVGLGAITGGIFITSSSLALITGLFGIAGGGLAGYKMRKRTRGLHEFEFKQIEQKQHELPQIPSLYLNVVISGYLLDDCNEVTTPWLPTFQDAAEYHDTYALTFDSEILQSLGKAFRRFLAEHAVKMAANEVIKHTVFGLLASALFLPAALIKAGDLIDNPWALGIDRAAKAGLILADVLSERVQGKRPTVLTLTYRQIGYSLGALVIWECLQELARREEYGLIDSVILIGGPITAEHLEKWELASTVVSRRIVNAYATNDLVLAVVYRMHSLDLNVAGLRAVNSPRVENYDVTSYTSGHLGYKEPGTLTKILKRIGVE</sequence>
<dbReference type="PANTHER" id="PTHR17920">
    <property type="entry name" value="TRANSMEMBRANE AND COILED-COIL DOMAIN-CONTAINING PROTEIN 4 TMCO4"/>
    <property type="match status" value="1"/>
</dbReference>
<gene>
    <name evidence="6" type="ORF">AGERDE_LOCUS4387</name>
</gene>
<evidence type="ECO:0000256" key="4">
    <source>
        <dbReference type="ARBA" id="ARBA00023136"/>
    </source>
</evidence>
<feature type="transmembrane region" description="Helical" evidence="5">
    <location>
        <begin position="253"/>
        <end position="279"/>
    </location>
</feature>
<name>A0A9N8ZQL6_9GLOM</name>
<dbReference type="AlphaFoldDB" id="A0A9N8ZQL6"/>